<dbReference type="Pfam" id="PF13646">
    <property type="entry name" value="HEAT_2"/>
    <property type="match status" value="1"/>
</dbReference>
<dbReference type="OrthoDB" id="5431394at2"/>
<keyword evidence="2" id="KW-1185">Reference proteome</keyword>
<dbReference type="SUPFAM" id="SSF48452">
    <property type="entry name" value="TPR-like"/>
    <property type="match status" value="1"/>
</dbReference>
<dbReference type="Gene3D" id="3.10.450.50">
    <property type="match status" value="1"/>
</dbReference>
<dbReference type="SUPFAM" id="SSF103642">
    <property type="entry name" value="Sec-C motif"/>
    <property type="match status" value="1"/>
</dbReference>
<dbReference type="InterPro" id="IPR004027">
    <property type="entry name" value="SEC_C_motif"/>
</dbReference>
<dbReference type="Gene3D" id="1.25.40.10">
    <property type="entry name" value="Tetratricopeptide repeat domain"/>
    <property type="match status" value="1"/>
</dbReference>
<sequence length="437" mass="48074">MIVDNRVTFDTLSEADLEPVLKMLQGGSPDAIAQTSGISKAHLLRVRDDLLAQIDRERARATDASPGKTGRNAPCPCGSGKKYKHCCLGRQTVAERADSTGKDEPRTARKAEQTRLIKRIEKAFNLLHSGRYAEAIDQASTLILRYPNEDRLHDILATGHLYAGQFKAAIDICRHRLAVAEAEKACFITHGQYRDSQIGQPALSYRYPPLTWLQKTWIASKASAYQARRPSKKNAAIIELVGALQTADDAARFPGNQTQGLERRRHALKETLETLKAIGPDVIPYLLPLAVKYSWAGLFVPEILSVYPAAAATRGLIDISMFGFDYASGASLHYLEKRGDRVISDIRAAFSRDNEFDPIKTGIVSVLGNIQTPAAYELLLDLLAHESPHIVNWAGDALGKFGNVGALSVLEAASERIGREQMIDAAIRRLRDLDKPV</sequence>
<proteinExistence type="predicted"/>
<dbReference type="InterPro" id="IPR016024">
    <property type="entry name" value="ARM-type_fold"/>
</dbReference>
<accession>A0A5K7YLN5</accession>
<dbReference type="Pfam" id="PF02810">
    <property type="entry name" value="SEC-C"/>
    <property type="match status" value="1"/>
</dbReference>
<dbReference type="InterPro" id="IPR011990">
    <property type="entry name" value="TPR-like_helical_dom_sf"/>
</dbReference>
<dbReference type="KEGG" id="dalk:DSCA_40860"/>
<protein>
    <recommendedName>
        <fullName evidence="3">Zinc chelation protein SecC</fullName>
    </recommendedName>
</protein>
<reference evidence="1 2" key="1">
    <citation type="submission" date="2019-11" db="EMBL/GenBank/DDBJ databases">
        <title>Comparative genomics of hydrocarbon-degrading Desulfosarcina strains.</title>
        <authorList>
            <person name="Watanabe M."/>
            <person name="Kojima H."/>
            <person name="Fukui M."/>
        </authorList>
    </citation>
    <scope>NUCLEOTIDE SEQUENCE [LARGE SCALE GENOMIC DNA]</scope>
    <source>
        <strain evidence="1 2">PL12</strain>
    </source>
</reference>
<gene>
    <name evidence="1" type="ORF">DSCA_40860</name>
</gene>
<dbReference type="AlphaFoldDB" id="A0A5K7YLN5"/>
<dbReference type="EMBL" id="AP021874">
    <property type="protein sequence ID" value="BBO70156.1"/>
    <property type="molecule type" value="Genomic_DNA"/>
</dbReference>
<dbReference type="Gene3D" id="1.25.10.10">
    <property type="entry name" value="Leucine-rich Repeat Variant"/>
    <property type="match status" value="1"/>
</dbReference>
<organism evidence="1 2">
    <name type="scientific">Desulfosarcina alkanivorans</name>
    <dbReference type="NCBI Taxonomy" id="571177"/>
    <lineage>
        <taxon>Bacteria</taxon>
        <taxon>Pseudomonadati</taxon>
        <taxon>Thermodesulfobacteriota</taxon>
        <taxon>Desulfobacteria</taxon>
        <taxon>Desulfobacterales</taxon>
        <taxon>Desulfosarcinaceae</taxon>
        <taxon>Desulfosarcina</taxon>
    </lineage>
</organism>
<dbReference type="SUPFAM" id="SSF48371">
    <property type="entry name" value="ARM repeat"/>
    <property type="match status" value="1"/>
</dbReference>
<evidence type="ECO:0008006" key="3">
    <source>
        <dbReference type="Google" id="ProtNLM"/>
    </source>
</evidence>
<evidence type="ECO:0000313" key="1">
    <source>
        <dbReference type="EMBL" id="BBO70156.1"/>
    </source>
</evidence>
<dbReference type="RefSeq" id="WP_155318126.1">
    <property type="nucleotide sequence ID" value="NZ_AP021874.1"/>
</dbReference>
<evidence type="ECO:0000313" key="2">
    <source>
        <dbReference type="Proteomes" id="UP000427906"/>
    </source>
</evidence>
<dbReference type="Proteomes" id="UP000427906">
    <property type="component" value="Chromosome"/>
</dbReference>
<name>A0A5K7YLN5_9BACT</name>
<dbReference type="InterPro" id="IPR011989">
    <property type="entry name" value="ARM-like"/>
</dbReference>